<dbReference type="InterPro" id="IPR036779">
    <property type="entry name" value="LysM_dom_sf"/>
</dbReference>
<dbReference type="SUPFAM" id="SSF54106">
    <property type="entry name" value="LysM domain"/>
    <property type="match status" value="1"/>
</dbReference>
<protein>
    <recommendedName>
        <fullName evidence="4">LysM domain-containing protein</fullName>
    </recommendedName>
</protein>
<feature type="compositionally biased region" description="Low complexity" evidence="1">
    <location>
        <begin position="503"/>
        <end position="538"/>
    </location>
</feature>
<evidence type="ECO:0000313" key="3">
    <source>
        <dbReference type="Proteomes" id="UP000078343"/>
    </source>
</evidence>
<dbReference type="RefSeq" id="XP_018693393.1">
    <property type="nucleotide sequence ID" value="XM_018836540.1"/>
</dbReference>
<feature type="compositionally biased region" description="Low complexity" evidence="1">
    <location>
        <begin position="88"/>
        <end position="97"/>
    </location>
</feature>
<organism evidence="2 3">
    <name type="scientific">Fonsecaea erecta</name>
    <dbReference type="NCBI Taxonomy" id="1367422"/>
    <lineage>
        <taxon>Eukaryota</taxon>
        <taxon>Fungi</taxon>
        <taxon>Dikarya</taxon>
        <taxon>Ascomycota</taxon>
        <taxon>Pezizomycotina</taxon>
        <taxon>Eurotiomycetes</taxon>
        <taxon>Chaetothyriomycetidae</taxon>
        <taxon>Chaetothyriales</taxon>
        <taxon>Herpotrichiellaceae</taxon>
        <taxon>Fonsecaea</taxon>
    </lineage>
</organism>
<evidence type="ECO:0000313" key="2">
    <source>
        <dbReference type="EMBL" id="OAP60026.1"/>
    </source>
</evidence>
<dbReference type="EMBL" id="LVYI01000004">
    <property type="protein sequence ID" value="OAP60026.1"/>
    <property type="molecule type" value="Genomic_DNA"/>
</dbReference>
<proteinExistence type="predicted"/>
<feature type="region of interest" description="Disordered" evidence="1">
    <location>
        <begin position="1"/>
        <end position="143"/>
    </location>
</feature>
<feature type="region of interest" description="Disordered" evidence="1">
    <location>
        <begin position="389"/>
        <end position="542"/>
    </location>
</feature>
<feature type="compositionally biased region" description="Low complexity" evidence="1">
    <location>
        <begin position="36"/>
        <end position="48"/>
    </location>
</feature>
<reference evidence="2 3" key="1">
    <citation type="submission" date="2016-04" db="EMBL/GenBank/DDBJ databases">
        <title>Draft genome of Fonsecaea erecta CBS 125763.</title>
        <authorList>
            <person name="Weiss V.A."/>
            <person name="Vicente V.A."/>
            <person name="Raittz R.T."/>
            <person name="Moreno L.F."/>
            <person name="De Souza E.M."/>
            <person name="Pedrosa F.O."/>
            <person name="Steffens M.B."/>
            <person name="Faoro H."/>
            <person name="Tadra-Sfeir M.Z."/>
            <person name="Najafzadeh M.J."/>
            <person name="Felipe M.S."/>
            <person name="Teixeira M."/>
            <person name="Sun J."/>
            <person name="Xi L."/>
            <person name="Gomes R."/>
            <person name="De Azevedo C.M."/>
            <person name="Salgado C.G."/>
            <person name="Da Silva M.B."/>
            <person name="Nascimento M.F."/>
            <person name="Queiroz-Telles F."/>
            <person name="Attili D.S."/>
            <person name="Gorbushina A."/>
        </authorList>
    </citation>
    <scope>NUCLEOTIDE SEQUENCE [LARGE SCALE GENOMIC DNA]</scope>
    <source>
        <strain evidence="2 3">CBS 125763</strain>
    </source>
</reference>
<dbReference type="OrthoDB" id="2192830at2759"/>
<feature type="compositionally biased region" description="Polar residues" evidence="1">
    <location>
        <begin position="1"/>
        <end position="21"/>
    </location>
</feature>
<accession>A0A178ZKT8</accession>
<feature type="compositionally biased region" description="Polar residues" evidence="1">
    <location>
        <begin position="390"/>
        <end position="403"/>
    </location>
</feature>
<name>A0A178ZKT8_9EURO</name>
<evidence type="ECO:0000256" key="1">
    <source>
        <dbReference type="SAM" id="MobiDB-lite"/>
    </source>
</evidence>
<comment type="caution">
    <text evidence="2">The sequence shown here is derived from an EMBL/GenBank/DDBJ whole genome shotgun (WGS) entry which is preliminary data.</text>
</comment>
<dbReference type="AlphaFoldDB" id="A0A178ZKT8"/>
<feature type="compositionally biased region" description="Low complexity" evidence="1">
    <location>
        <begin position="434"/>
        <end position="447"/>
    </location>
</feature>
<feature type="region of interest" description="Disordered" evidence="1">
    <location>
        <begin position="149"/>
        <end position="168"/>
    </location>
</feature>
<keyword evidence="3" id="KW-1185">Reference proteome</keyword>
<dbReference type="InterPro" id="IPR018392">
    <property type="entry name" value="LysM"/>
</dbReference>
<dbReference type="CDD" id="cd00118">
    <property type="entry name" value="LysM"/>
    <property type="match status" value="1"/>
</dbReference>
<dbReference type="Proteomes" id="UP000078343">
    <property type="component" value="Unassembled WGS sequence"/>
</dbReference>
<feature type="compositionally biased region" description="Low complexity" evidence="1">
    <location>
        <begin position="599"/>
        <end position="608"/>
    </location>
</feature>
<feature type="region of interest" description="Disordered" evidence="1">
    <location>
        <begin position="588"/>
        <end position="608"/>
    </location>
</feature>
<dbReference type="GeneID" id="30009196"/>
<feature type="compositionally biased region" description="Polar residues" evidence="1">
    <location>
        <begin position="110"/>
        <end position="120"/>
    </location>
</feature>
<sequence>MSNSSLTGLYQSANSSTSTLRPRTGRLISYVEDEGTASTAVSTSTSSTPPLFPSRGVSPNDAAVSRSKSTTDRPRHGSGGRTSKAHAGSSSGSSTPITGGGNQGLWEPWTSLQGFASTLLGSDVPGPSAKDKAGGSSKKPLWMKQDTHYGSKSAVPQWGPSALHNTNPLQGTVEERQAMVQAKKREALLLASASENRDRLGKFKRRDSDVDNATTAGPADQSEAALVYMHKVEKGDTLAGVIIKYNCQPDLFRKVNRFWPNDNIQTRTHVLVPLEGSTVKGRKVDSPYLSRDLFDPKSDGLANQEGPHATSKDIHLLSSNGVHDSTRANPTFSSSALTSEPLSLITSLSEEITFKHDCWVMLPNFKEATEVLRVPRCALGYFPRARRKSNATLTASPASTPKTSFDMLRHPPTHAAQLSASLNVSPVRRPNLPSSRISSSGRQRSSSATGGNPFADALRGPGGVGTLRGLRTEVSRPGPADDPLNRKFNQYFPDFLPPPGDIPRTGFSTRTPTSRSTPRASSESVRSLRSNSNSSGLAGDVGGAIEGWMRKMAGAAGKRERNAVVDKLGDLIELETNSEIHEELRAPTEVQGDEGQEMATPTATTTASATEEALLNERFPVRGRVKNAYVFHSSGKDKDD</sequence>
<dbReference type="Gene3D" id="3.10.350.10">
    <property type="entry name" value="LysM domain"/>
    <property type="match status" value="1"/>
</dbReference>
<evidence type="ECO:0008006" key="4">
    <source>
        <dbReference type="Google" id="ProtNLM"/>
    </source>
</evidence>
<gene>
    <name evidence="2" type="ORF">AYL99_05028</name>
</gene>